<evidence type="ECO:0008006" key="3">
    <source>
        <dbReference type="Google" id="ProtNLM"/>
    </source>
</evidence>
<dbReference type="InterPro" id="IPR023214">
    <property type="entry name" value="HAD_sf"/>
</dbReference>
<dbReference type="KEGG" id="vg:80512704"/>
<name>A0A167R5T6_9VIRU</name>
<dbReference type="SUPFAM" id="SSF56219">
    <property type="entry name" value="DNase I-like"/>
    <property type="match status" value="1"/>
</dbReference>
<dbReference type="Gene3D" id="3.40.50.1000">
    <property type="entry name" value="HAD superfamily/HAD-like"/>
    <property type="match status" value="1"/>
</dbReference>
<protein>
    <recommendedName>
        <fullName evidence="3">Endonuclease/exonuclease/phosphatase domain-containing protein</fullName>
    </recommendedName>
</protein>
<proteinExistence type="predicted"/>
<evidence type="ECO:0000313" key="2">
    <source>
        <dbReference type="Proteomes" id="UP000241365"/>
    </source>
</evidence>
<reference evidence="1 2" key="1">
    <citation type="journal article" date="2016" name="Genome Announc.">
        <title>Complete Genome Sequence of a New Megavirus Family Member Isolated from an Inland Water Lake for the First Time in India.</title>
        <authorList>
            <person name="Chatterjee A."/>
            <person name="Ali F."/>
            <person name="Bange D."/>
            <person name="Kondabagil K."/>
        </authorList>
    </citation>
    <scope>NUCLEOTIDE SEQUENCE [LARGE SCALE GENOMIC DNA]</scope>
    <source>
        <strain evidence="1">1</strain>
    </source>
</reference>
<accession>A0A167R5T6</accession>
<keyword evidence="2" id="KW-1185">Reference proteome</keyword>
<sequence>MVKILSYNVFFKTMSIPPIHKKCEMINDISNGVSYTSCLKNISNFIEKNSDCDFVLLQEATNWRILQQITPSLTNMQVVHHKYDLEEIVTFFSKKYILDKTHNTIFGYMSDINRPLQILFFNNNLCVINLHAGHNKDIYDFDKHLIRTLKSNKYQKQFIHKLQTYDIIMGGDFNDNLNDSFRILSDPYFDIDHGRKLYGFNKTPSCCNYNLNIITQNKTYDHILSTLSDNVSKIETITLASDHMPIIATIKKHIGYDFDGVLHIDVTKSDNEGQRHPINIIGPYNIFINIVQDILNNILLGNSVYIITARNKTSQNLNVITNHLKRAGLEKYLNNITILFSGGLDKTKLLYRYKINDFFDDSCLRIIELYTSQKKNKLPNLNNLFITYPEENSYQLINGKNINDICGNIMQIGGINKYYDQYYDQFYDIDIDCINKCYEIITQTILKSDKNYSIY</sequence>
<dbReference type="Gene3D" id="3.60.10.10">
    <property type="entry name" value="Endonuclease/exonuclease/phosphatase"/>
    <property type="match status" value="1"/>
</dbReference>
<organism evidence="1 2">
    <name type="scientific">Powai lake megavirus</name>
    <dbReference type="NCBI Taxonomy" id="1842663"/>
    <lineage>
        <taxon>Viruses</taxon>
        <taxon>Varidnaviria</taxon>
        <taxon>Bamfordvirae</taxon>
        <taxon>Nucleocytoviricota</taxon>
        <taxon>Megaviricetes</taxon>
        <taxon>Imitervirales</taxon>
        <taxon>Mimiviridae</taxon>
        <taxon>Megamimivirinae</taxon>
        <taxon>Megavirus</taxon>
        <taxon>Megavirus powaiense</taxon>
    </lineage>
</organism>
<dbReference type="RefSeq" id="YP_010776093.1">
    <property type="nucleotide sequence ID" value="NC_075034.1"/>
</dbReference>
<dbReference type="GeneID" id="80512704"/>
<dbReference type="InterPro" id="IPR036691">
    <property type="entry name" value="Endo/exonu/phosph_ase_sf"/>
</dbReference>
<dbReference type="EMBL" id="KU877344">
    <property type="protein sequence ID" value="ANB50342.1"/>
    <property type="molecule type" value="Genomic_DNA"/>
</dbReference>
<dbReference type="Proteomes" id="UP000241365">
    <property type="component" value="Segment"/>
</dbReference>
<evidence type="ECO:0000313" key="1">
    <source>
        <dbReference type="EMBL" id="ANB50342.1"/>
    </source>
</evidence>